<dbReference type="AlphaFoldDB" id="A0A6L9MDG8"/>
<evidence type="ECO:0000256" key="1">
    <source>
        <dbReference type="SAM" id="MobiDB-lite"/>
    </source>
</evidence>
<evidence type="ECO:0000313" key="3">
    <source>
        <dbReference type="Proteomes" id="UP000476332"/>
    </source>
</evidence>
<comment type="caution">
    <text evidence="2">The sequence shown here is derived from an EMBL/GenBank/DDBJ whole genome shotgun (WGS) entry which is preliminary data.</text>
</comment>
<feature type="region of interest" description="Disordered" evidence="1">
    <location>
        <begin position="95"/>
        <end position="128"/>
    </location>
</feature>
<keyword evidence="3" id="KW-1185">Reference proteome</keyword>
<dbReference type="EMBL" id="JAAAMJ010000001">
    <property type="protein sequence ID" value="NDV85708.1"/>
    <property type="molecule type" value="Genomic_DNA"/>
</dbReference>
<gene>
    <name evidence="2" type="ORF">GTW51_03230</name>
</gene>
<reference evidence="2 3" key="1">
    <citation type="submission" date="2020-01" db="EMBL/GenBank/DDBJ databases">
        <title>Genomes of bacteria type strains.</title>
        <authorList>
            <person name="Chen J."/>
            <person name="Zhu S."/>
            <person name="Chen J."/>
        </authorList>
    </citation>
    <scope>NUCLEOTIDE SEQUENCE [LARGE SCALE GENOMIC DNA]</scope>
    <source>
        <strain evidence="2 3">KCTC 52919</strain>
    </source>
</reference>
<feature type="compositionally biased region" description="Basic and acidic residues" evidence="1">
    <location>
        <begin position="105"/>
        <end position="115"/>
    </location>
</feature>
<accession>A0A6L9MDG8</accession>
<sequence>MSNSGNGGKDRVIAADMDVGGDADQPGISQPITQAEIEDILNNPEMLVEEKQARLEELSQRVGYRETIDAGDEFNPLGMQISEALNLLADGGHNYSAVEETGFDPEGRSDAKSPDEIDWSEDEDKPPR</sequence>
<feature type="compositionally biased region" description="Acidic residues" evidence="1">
    <location>
        <begin position="116"/>
        <end position="128"/>
    </location>
</feature>
<proteinExistence type="predicted"/>
<protein>
    <submittedName>
        <fullName evidence="2">Uncharacterized protein</fullName>
    </submittedName>
</protein>
<dbReference type="Proteomes" id="UP000476332">
    <property type="component" value="Unassembled WGS sequence"/>
</dbReference>
<name>A0A6L9MDG8_9HYPH</name>
<organism evidence="2 3">
    <name type="scientific">Aurantimonas aggregata</name>
    <dbReference type="NCBI Taxonomy" id="2047720"/>
    <lineage>
        <taxon>Bacteria</taxon>
        <taxon>Pseudomonadati</taxon>
        <taxon>Pseudomonadota</taxon>
        <taxon>Alphaproteobacteria</taxon>
        <taxon>Hyphomicrobiales</taxon>
        <taxon>Aurantimonadaceae</taxon>
        <taxon>Aurantimonas</taxon>
    </lineage>
</organism>
<evidence type="ECO:0000313" key="2">
    <source>
        <dbReference type="EMBL" id="NDV85708.1"/>
    </source>
</evidence>